<keyword evidence="2" id="KW-1133">Transmembrane helix</keyword>
<keyword evidence="2" id="KW-0472">Membrane</keyword>
<evidence type="ECO:0000256" key="2">
    <source>
        <dbReference type="SAM" id="Phobius"/>
    </source>
</evidence>
<accession>A0A3N5BEP8</accession>
<evidence type="ECO:0000313" key="4">
    <source>
        <dbReference type="Proteomes" id="UP000276443"/>
    </source>
</evidence>
<dbReference type="InterPro" id="IPR001387">
    <property type="entry name" value="Cro/C1-type_HTH"/>
</dbReference>
<feature type="region of interest" description="Disordered" evidence="1">
    <location>
        <begin position="134"/>
        <end position="195"/>
    </location>
</feature>
<evidence type="ECO:0000313" key="3">
    <source>
        <dbReference type="EMBL" id="RPF55927.1"/>
    </source>
</evidence>
<feature type="compositionally biased region" description="Acidic residues" evidence="1">
    <location>
        <begin position="150"/>
        <end position="185"/>
    </location>
</feature>
<dbReference type="AlphaFoldDB" id="A0A3N5BEP8"/>
<evidence type="ECO:0000256" key="1">
    <source>
        <dbReference type="SAM" id="MobiDB-lite"/>
    </source>
</evidence>
<sequence length="300" mass="33960">MELGERLKEARLDQELTLEDIQKETKIQKRYLEALERNDWSTLPGTFYARAFVREYAEAVNLNPDTILEEHAEELPSSESRQYEYVTPSRSKRESSGSNPVFKALPKLLTIILLIAIAFAIYYAILNFMDTRGSDGEDEQNNDEIITAPDENENDEEDANQEEESENPDESEEETEPEEEPEPDPTLEVKSVDESNSLTVYQTSNMDELVLEFSSDGNSWLGVIGLGEDGGENQYFSDSVTTKNSPVEEAIEEDRVRLRVGNAPQLDISVNGVPLEYELTPDAQQGENIVQNIIIQLNRE</sequence>
<proteinExistence type="predicted"/>
<dbReference type="Pfam" id="PF13413">
    <property type="entry name" value="HTH_25"/>
    <property type="match status" value="1"/>
</dbReference>
<keyword evidence="2" id="KW-0812">Transmembrane</keyword>
<dbReference type="Proteomes" id="UP000276443">
    <property type="component" value="Unassembled WGS sequence"/>
</dbReference>
<organism evidence="3 4">
    <name type="scientific">Aquisalibacillus elongatus</name>
    <dbReference type="NCBI Taxonomy" id="485577"/>
    <lineage>
        <taxon>Bacteria</taxon>
        <taxon>Bacillati</taxon>
        <taxon>Bacillota</taxon>
        <taxon>Bacilli</taxon>
        <taxon>Bacillales</taxon>
        <taxon>Bacillaceae</taxon>
        <taxon>Aquisalibacillus</taxon>
    </lineage>
</organism>
<dbReference type="RefSeq" id="WP_124219929.1">
    <property type="nucleotide sequence ID" value="NZ_RKRF01000007.1"/>
</dbReference>
<feature type="transmembrane region" description="Helical" evidence="2">
    <location>
        <begin position="108"/>
        <end position="125"/>
    </location>
</feature>
<dbReference type="OrthoDB" id="9797543at2"/>
<dbReference type="SUPFAM" id="SSF47413">
    <property type="entry name" value="lambda repressor-like DNA-binding domains"/>
    <property type="match status" value="1"/>
</dbReference>
<comment type="caution">
    <text evidence="3">The sequence shown here is derived from an EMBL/GenBank/DDBJ whole genome shotgun (WGS) entry which is preliminary data.</text>
</comment>
<dbReference type="PANTHER" id="PTHR34475:SF1">
    <property type="entry name" value="CYTOSKELETON PROTEIN RODZ"/>
    <property type="match status" value="1"/>
</dbReference>
<dbReference type="InterPro" id="IPR050400">
    <property type="entry name" value="Bact_Cytoskel_RodZ"/>
</dbReference>
<dbReference type="GO" id="GO:0003677">
    <property type="term" value="F:DNA binding"/>
    <property type="evidence" value="ECO:0007669"/>
    <property type="project" value="InterPro"/>
</dbReference>
<gene>
    <name evidence="3" type="ORF">EDC24_0813</name>
</gene>
<dbReference type="InterPro" id="IPR010982">
    <property type="entry name" value="Lambda_DNA-bd_dom_sf"/>
</dbReference>
<keyword evidence="4" id="KW-1185">Reference proteome</keyword>
<dbReference type="PANTHER" id="PTHR34475">
    <property type="match status" value="1"/>
</dbReference>
<protein>
    <submittedName>
        <fullName evidence="3">Helix-turn-helix protein</fullName>
    </submittedName>
</protein>
<feature type="region of interest" description="Disordered" evidence="1">
    <location>
        <begin position="72"/>
        <end position="99"/>
    </location>
</feature>
<dbReference type="CDD" id="cd00093">
    <property type="entry name" value="HTH_XRE"/>
    <property type="match status" value="1"/>
</dbReference>
<dbReference type="Gene3D" id="1.10.260.40">
    <property type="entry name" value="lambda repressor-like DNA-binding domains"/>
    <property type="match status" value="1"/>
</dbReference>
<dbReference type="EMBL" id="RKRF01000007">
    <property type="protein sequence ID" value="RPF55927.1"/>
    <property type="molecule type" value="Genomic_DNA"/>
</dbReference>
<reference evidence="3 4" key="1">
    <citation type="submission" date="2018-11" db="EMBL/GenBank/DDBJ databases">
        <title>Genomic Encyclopedia of Type Strains, Phase IV (KMG-IV): sequencing the most valuable type-strain genomes for metagenomic binning, comparative biology and taxonomic classification.</title>
        <authorList>
            <person name="Goeker M."/>
        </authorList>
    </citation>
    <scope>NUCLEOTIDE SEQUENCE [LARGE SCALE GENOMIC DNA]</scope>
    <source>
        <strain evidence="3 4">DSM 18090</strain>
    </source>
</reference>
<name>A0A3N5BEP8_9BACI</name>